<feature type="transmembrane region" description="Helical" evidence="8">
    <location>
        <begin position="6"/>
        <end position="21"/>
    </location>
</feature>
<keyword evidence="6 8" id="KW-0472">Membrane</keyword>
<comment type="similarity">
    <text evidence="2">Belongs to the CPA3 antiporters (TC 2.A.63) subunit C family.</text>
</comment>
<dbReference type="Pfam" id="PF00420">
    <property type="entry name" value="Oxidored_q2"/>
    <property type="match status" value="1"/>
</dbReference>
<dbReference type="STRING" id="517719.SAMN05421762_3491"/>
<feature type="transmembrane region" description="Helical" evidence="8">
    <location>
        <begin position="71"/>
        <end position="96"/>
    </location>
</feature>
<evidence type="ECO:0000256" key="1">
    <source>
        <dbReference type="ARBA" id="ARBA00004651"/>
    </source>
</evidence>
<reference evidence="9 10" key="1">
    <citation type="submission" date="2016-10" db="EMBL/GenBank/DDBJ databases">
        <authorList>
            <person name="de Groot N.N."/>
        </authorList>
    </citation>
    <scope>NUCLEOTIDE SEQUENCE [LARGE SCALE GENOMIC DNA]</scope>
    <source>
        <strain evidence="9 10">DSM 29619</strain>
    </source>
</reference>
<dbReference type="InterPro" id="IPR039428">
    <property type="entry name" value="NUOK/Mnh_C1-like"/>
</dbReference>
<evidence type="ECO:0000256" key="2">
    <source>
        <dbReference type="ARBA" id="ARBA00010388"/>
    </source>
</evidence>
<evidence type="ECO:0000313" key="9">
    <source>
        <dbReference type="EMBL" id="SFD17774.1"/>
    </source>
</evidence>
<dbReference type="Gene3D" id="1.10.287.3510">
    <property type="match status" value="1"/>
</dbReference>
<feature type="region of interest" description="Disordered" evidence="7">
    <location>
        <begin position="106"/>
        <end position="138"/>
    </location>
</feature>
<keyword evidence="10" id="KW-1185">Reference proteome</keyword>
<evidence type="ECO:0000256" key="7">
    <source>
        <dbReference type="SAM" id="MobiDB-lite"/>
    </source>
</evidence>
<name>A0A1I1Q6N2_9RHOB</name>
<proteinExistence type="inferred from homology"/>
<evidence type="ECO:0000256" key="8">
    <source>
        <dbReference type="SAM" id="Phobius"/>
    </source>
</evidence>
<evidence type="ECO:0000256" key="5">
    <source>
        <dbReference type="ARBA" id="ARBA00022989"/>
    </source>
</evidence>
<keyword evidence="5 8" id="KW-1133">Transmembrane helix</keyword>
<dbReference type="Proteomes" id="UP000231644">
    <property type="component" value="Unassembled WGS sequence"/>
</dbReference>
<dbReference type="GO" id="GO:0005886">
    <property type="term" value="C:plasma membrane"/>
    <property type="evidence" value="ECO:0007669"/>
    <property type="project" value="UniProtKB-SubCell"/>
</dbReference>
<dbReference type="AlphaFoldDB" id="A0A1I1Q6N2"/>
<dbReference type="OrthoDB" id="9799219at2"/>
<evidence type="ECO:0000256" key="3">
    <source>
        <dbReference type="ARBA" id="ARBA00022475"/>
    </source>
</evidence>
<accession>A0A1I1Q6N2</accession>
<keyword evidence="4 8" id="KW-0812">Transmembrane</keyword>
<organism evidence="9 10">
    <name type="scientific">Pseudooceanicola nitratireducens</name>
    <dbReference type="NCBI Taxonomy" id="517719"/>
    <lineage>
        <taxon>Bacteria</taxon>
        <taxon>Pseudomonadati</taxon>
        <taxon>Pseudomonadota</taxon>
        <taxon>Alphaproteobacteria</taxon>
        <taxon>Rhodobacterales</taxon>
        <taxon>Paracoccaceae</taxon>
        <taxon>Pseudooceanicola</taxon>
    </lineage>
</organism>
<protein>
    <submittedName>
        <fullName evidence="9">Multisubunit potassium/proton antiporter, PhaC subunit</fullName>
    </submittedName>
</protein>
<sequence length="138" mass="14491">MEILLSSAIGVLTAAGLYLVMRLRTFPVILGTSLLSYAVNVFLFATGRIAINQPPILTDTAQGYADPLPQALVLTAIVISFGMTAVVVIIALGAYLSGNDDHIDDQPGLFHGPVDGEEDGAEMGSDLAHQVPQQEAGR</sequence>
<dbReference type="RefSeq" id="WP_093454839.1">
    <property type="nucleotide sequence ID" value="NZ_FNZG01000006.1"/>
</dbReference>
<evidence type="ECO:0000313" key="10">
    <source>
        <dbReference type="Proteomes" id="UP000231644"/>
    </source>
</evidence>
<comment type="subcellular location">
    <subcellularLocation>
        <location evidence="1">Cell membrane</location>
        <topology evidence="1">Multi-pass membrane protein</topology>
    </subcellularLocation>
</comment>
<dbReference type="PANTHER" id="PTHR34583">
    <property type="entry name" value="ANTIPORTER SUBUNIT MNHC2-RELATED"/>
    <property type="match status" value="1"/>
</dbReference>
<evidence type="ECO:0000256" key="4">
    <source>
        <dbReference type="ARBA" id="ARBA00022692"/>
    </source>
</evidence>
<dbReference type="EMBL" id="FOLX01000003">
    <property type="protein sequence ID" value="SFD17774.1"/>
    <property type="molecule type" value="Genomic_DNA"/>
</dbReference>
<feature type="transmembrane region" description="Helical" evidence="8">
    <location>
        <begin position="28"/>
        <end position="51"/>
    </location>
</feature>
<evidence type="ECO:0000256" key="6">
    <source>
        <dbReference type="ARBA" id="ARBA00023136"/>
    </source>
</evidence>
<gene>
    <name evidence="9" type="ORF">SAMN05421762_3491</name>
</gene>
<keyword evidence="3" id="KW-1003">Cell membrane</keyword>
<dbReference type="NCBIfam" id="NF006573">
    <property type="entry name" value="PRK09094.1"/>
    <property type="match status" value="1"/>
</dbReference>
<dbReference type="PANTHER" id="PTHR34583:SF2">
    <property type="entry name" value="ANTIPORTER SUBUNIT MNHC2-RELATED"/>
    <property type="match status" value="1"/>
</dbReference>
<dbReference type="InterPro" id="IPR050601">
    <property type="entry name" value="CPA3_antiporter_subunitC"/>
</dbReference>